<dbReference type="Gene3D" id="3.20.20.150">
    <property type="entry name" value="Divalent-metal-dependent TIM barrel enzymes"/>
    <property type="match status" value="1"/>
</dbReference>
<dbReference type="GO" id="GO:0016853">
    <property type="term" value="F:isomerase activity"/>
    <property type="evidence" value="ECO:0007669"/>
    <property type="project" value="UniProtKB-KW"/>
</dbReference>
<name>A0A418WMR5_9SPHN</name>
<keyword evidence="2" id="KW-0413">Isomerase</keyword>
<evidence type="ECO:0000313" key="3">
    <source>
        <dbReference type="Proteomes" id="UP000286100"/>
    </source>
</evidence>
<feature type="domain" description="Xylose isomerase-like TIM barrel" evidence="1">
    <location>
        <begin position="45"/>
        <end position="249"/>
    </location>
</feature>
<dbReference type="InterPro" id="IPR050312">
    <property type="entry name" value="IolE/XylAMocC-like"/>
</dbReference>
<dbReference type="RefSeq" id="WP_119763247.1">
    <property type="nucleotide sequence ID" value="NZ_QYUM01000003.1"/>
</dbReference>
<dbReference type="OrthoDB" id="9787068at2"/>
<dbReference type="PROSITE" id="PS51257">
    <property type="entry name" value="PROKAR_LIPOPROTEIN"/>
    <property type="match status" value="1"/>
</dbReference>
<dbReference type="Proteomes" id="UP000286100">
    <property type="component" value="Unassembled WGS sequence"/>
</dbReference>
<reference evidence="2 3" key="1">
    <citation type="submission" date="2018-09" db="EMBL/GenBank/DDBJ databases">
        <authorList>
            <person name="Zhu H."/>
        </authorList>
    </citation>
    <scope>NUCLEOTIDE SEQUENCE [LARGE SCALE GENOMIC DNA]</scope>
    <source>
        <strain evidence="2 3">K2R01-6</strain>
    </source>
</reference>
<keyword evidence="3" id="KW-1185">Reference proteome</keyword>
<proteinExistence type="predicted"/>
<comment type="caution">
    <text evidence="2">The sequence shown here is derived from an EMBL/GenBank/DDBJ whole genome shotgun (WGS) entry which is preliminary data.</text>
</comment>
<dbReference type="Pfam" id="PF01261">
    <property type="entry name" value="AP_endonuc_2"/>
    <property type="match status" value="1"/>
</dbReference>
<evidence type="ECO:0000313" key="2">
    <source>
        <dbReference type="EMBL" id="RJF91287.1"/>
    </source>
</evidence>
<dbReference type="InterPro" id="IPR013022">
    <property type="entry name" value="Xyl_isomerase-like_TIM-brl"/>
</dbReference>
<gene>
    <name evidence="2" type="ORF">D3876_14360</name>
</gene>
<protein>
    <submittedName>
        <fullName evidence="2">Sugar phosphate isomerase/epimerase</fullName>
    </submittedName>
</protein>
<sequence>MHERISIHQVCFPASSISAFAQSCRTIGAGRMSIASPSLLTEGGTSESRSAVRNHGLIIETINHPFGIHANLEEDEGRAAETLMRVIDIGAELGARSIYLLTGGRGGLSWEAAADGFAERVAPCAEAARQAGLALMIENAPALYADIHIAHSLADTIRLAEQAKIGVCVELFFCWGDAGLGDLLRHALPRCGLVQLSDYVLGDRSLPARAVPGDGVIPLEAIISELLDAGYGGAFDIELIGPRIDAEGHLAATTRAAQHVSAMLERLGA</sequence>
<accession>A0A418WMR5</accession>
<organism evidence="2 3">
    <name type="scientific">Sphingomonas cavernae</name>
    <dbReference type="NCBI Taxonomy" id="2320861"/>
    <lineage>
        <taxon>Bacteria</taxon>
        <taxon>Pseudomonadati</taxon>
        <taxon>Pseudomonadota</taxon>
        <taxon>Alphaproteobacteria</taxon>
        <taxon>Sphingomonadales</taxon>
        <taxon>Sphingomonadaceae</taxon>
        <taxon>Sphingomonas</taxon>
    </lineage>
</organism>
<dbReference type="InterPro" id="IPR036237">
    <property type="entry name" value="Xyl_isomerase-like_sf"/>
</dbReference>
<dbReference type="AlphaFoldDB" id="A0A418WMR5"/>
<dbReference type="PANTHER" id="PTHR12110:SF52">
    <property type="entry name" value="XYLOSE ISOMERASE"/>
    <property type="match status" value="1"/>
</dbReference>
<dbReference type="EMBL" id="QYUM01000003">
    <property type="protein sequence ID" value="RJF91287.1"/>
    <property type="molecule type" value="Genomic_DNA"/>
</dbReference>
<dbReference type="SUPFAM" id="SSF51658">
    <property type="entry name" value="Xylose isomerase-like"/>
    <property type="match status" value="1"/>
</dbReference>
<dbReference type="PANTHER" id="PTHR12110">
    <property type="entry name" value="HYDROXYPYRUVATE ISOMERASE"/>
    <property type="match status" value="1"/>
</dbReference>
<evidence type="ECO:0000259" key="1">
    <source>
        <dbReference type="Pfam" id="PF01261"/>
    </source>
</evidence>